<dbReference type="InterPro" id="IPR017900">
    <property type="entry name" value="4Fe4S_Fe_S_CS"/>
</dbReference>
<dbReference type="SUPFAM" id="SSF55718">
    <property type="entry name" value="SCP-like"/>
    <property type="match status" value="1"/>
</dbReference>
<dbReference type="PROSITE" id="PS51379">
    <property type="entry name" value="4FE4S_FER_2"/>
    <property type="match status" value="1"/>
</dbReference>
<dbReference type="Proteomes" id="UP000192366">
    <property type="component" value="Unassembled WGS sequence"/>
</dbReference>
<gene>
    <name evidence="6" type="ORF">BST17_13970</name>
</gene>
<reference evidence="6 7" key="1">
    <citation type="submission" date="2017-02" db="EMBL/GenBank/DDBJ databases">
        <title>The new phylogeny of genus Mycobacterium.</title>
        <authorList>
            <person name="Tortoli E."/>
            <person name="Trovato A."/>
            <person name="Cirillo D.M."/>
        </authorList>
    </citation>
    <scope>NUCLEOTIDE SEQUENCE [LARGE SCALE GENOMIC DNA]</scope>
    <source>
        <strain evidence="6 7">DSM 45578</strain>
    </source>
</reference>
<name>A0A1W9YX49_MYCBA</name>
<protein>
    <submittedName>
        <fullName evidence="6">4Fe-4S ferredoxin</fullName>
    </submittedName>
</protein>
<dbReference type="AlphaFoldDB" id="A0A1W9YX49"/>
<evidence type="ECO:0000259" key="5">
    <source>
        <dbReference type="PROSITE" id="PS51379"/>
    </source>
</evidence>
<dbReference type="InterPro" id="IPR036527">
    <property type="entry name" value="SCP2_sterol-bd_dom_sf"/>
</dbReference>
<organism evidence="6 7">
    <name type="scientific">Mycolicibacterium bacteremicum</name>
    <name type="common">Mycobacterium bacteremicum</name>
    <dbReference type="NCBI Taxonomy" id="564198"/>
    <lineage>
        <taxon>Bacteria</taxon>
        <taxon>Bacillati</taxon>
        <taxon>Actinomycetota</taxon>
        <taxon>Actinomycetes</taxon>
        <taxon>Mycobacteriales</taxon>
        <taxon>Mycobacteriaceae</taxon>
        <taxon>Mycolicibacterium</taxon>
    </lineage>
</organism>
<dbReference type="STRING" id="564198.BST17_13970"/>
<evidence type="ECO:0000256" key="1">
    <source>
        <dbReference type="ARBA" id="ARBA00022723"/>
    </source>
</evidence>
<dbReference type="EMBL" id="MVHJ01000010">
    <property type="protein sequence ID" value="ORA04512.1"/>
    <property type="molecule type" value="Genomic_DNA"/>
</dbReference>
<dbReference type="Gene3D" id="3.30.1050.10">
    <property type="entry name" value="SCP2 sterol-binding domain"/>
    <property type="match status" value="1"/>
</dbReference>
<proteinExistence type="predicted"/>
<evidence type="ECO:0000256" key="3">
    <source>
        <dbReference type="ARBA" id="ARBA00023014"/>
    </source>
</evidence>
<dbReference type="InterPro" id="IPR003033">
    <property type="entry name" value="SCP2_sterol-bd_dom"/>
</dbReference>
<evidence type="ECO:0000313" key="7">
    <source>
        <dbReference type="Proteomes" id="UP000192366"/>
    </source>
</evidence>
<dbReference type="GO" id="GO:0051536">
    <property type="term" value="F:iron-sulfur cluster binding"/>
    <property type="evidence" value="ECO:0007669"/>
    <property type="project" value="UniProtKB-KW"/>
</dbReference>
<dbReference type="PANTHER" id="PTHR42827">
    <property type="entry name" value="IRON-SULFUR CLUSTER-BINDING PROTEIN-RELATED"/>
    <property type="match status" value="1"/>
</dbReference>
<dbReference type="InterPro" id="IPR017896">
    <property type="entry name" value="4Fe4S_Fe-S-bd"/>
</dbReference>
<keyword evidence="1" id="KW-0479">Metal-binding</keyword>
<keyword evidence="7" id="KW-1185">Reference proteome</keyword>
<dbReference type="SUPFAM" id="SSF46548">
    <property type="entry name" value="alpha-helical ferredoxin"/>
    <property type="match status" value="1"/>
</dbReference>
<evidence type="ECO:0000256" key="4">
    <source>
        <dbReference type="SAM" id="MobiDB-lite"/>
    </source>
</evidence>
<evidence type="ECO:0000256" key="2">
    <source>
        <dbReference type="ARBA" id="ARBA00023004"/>
    </source>
</evidence>
<feature type="domain" description="4Fe-4S ferredoxin-type" evidence="5">
    <location>
        <begin position="187"/>
        <end position="216"/>
    </location>
</feature>
<dbReference type="OrthoDB" id="9815745at2"/>
<feature type="region of interest" description="Disordered" evidence="4">
    <location>
        <begin position="1"/>
        <end position="22"/>
    </location>
</feature>
<dbReference type="GO" id="GO:0046872">
    <property type="term" value="F:metal ion binding"/>
    <property type="evidence" value="ECO:0007669"/>
    <property type="project" value="UniProtKB-KW"/>
</dbReference>
<dbReference type="PANTHER" id="PTHR42827:SF1">
    <property type="entry name" value="IRON-SULFUR CLUSTER-BINDING PROTEIN"/>
    <property type="match status" value="1"/>
</dbReference>
<evidence type="ECO:0000313" key="6">
    <source>
        <dbReference type="EMBL" id="ORA04512.1"/>
    </source>
</evidence>
<sequence>MSKQSKIDSHPTVALVRQSQDEPAAPAQALDAAWLRQLVLDAGADDVGFVAIDRDEIAEQRDDLRSAMPRVKTLISFVCRMNRENIRTPARSVANLEFHHTGDHSDEVGRTVVSKLETMGIRAINPAMGFPMEMDRFPNKTWVVNHKPVAVAAGLGHIGLHRNVIHPQFGNFILLGTVLIEAVVSDESAPIGFNPCLDCKLCVAACPTGAIASDGHFDFSACYTHNYREFMGGFGDWVGQVADSKNATDYRSKVPDNETASVWQSLSFGANYKAAYCMSVCPAGEDVIRPWLDDRKTHLAEVVRPLQLKEETIYVVPGSDAESYVAKRFPHKRITQVGQSLRANSIAGFVQGLPVIFQREQAKDVSATYHFTFTGAEPRKVTIVIRDRTLTVTDGHDGTADLRISADSTTWIRFLNGHTSLVSALLRLRITLRGSPKLLLTFSRCFPS</sequence>
<dbReference type="RefSeq" id="WP_083059248.1">
    <property type="nucleotide sequence ID" value="NZ_JACKVM010000008.1"/>
</dbReference>
<keyword evidence="2" id="KW-0408">Iron</keyword>
<accession>A0A1W9YX49</accession>
<keyword evidence="3" id="KW-0411">Iron-sulfur</keyword>
<dbReference type="PROSITE" id="PS00198">
    <property type="entry name" value="4FE4S_FER_1"/>
    <property type="match status" value="1"/>
</dbReference>
<dbReference type="Pfam" id="PF02036">
    <property type="entry name" value="SCP2"/>
    <property type="match status" value="1"/>
</dbReference>
<comment type="caution">
    <text evidence="6">The sequence shown here is derived from an EMBL/GenBank/DDBJ whole genome shotgun (WGS) entry which is preliminary data.</text>
</comment>